<accession>A0A1M5HTW9</accession>
<gene>
    <name evidence="1" type="ORF">SAMN05443144_12117</name>
</gene>
<evidence type="ECO:0000313" key="2">
    <source>
        <dbReference type="Proteomes" id="UP000184041"/>
    </source>
</evidence>
<dbReference type="AlphaFoldDB" id="A0A1M5HTW9"/>
<dbReference type="Proteomes" id="UP000184041">
    <property type="component" value="Unassembled WGS sequence"/>
</dbReference>
<name>A0A1M5HTW9_9BACT</name>
<dbReference type="EMBL" id="FQUS01000021">
    <property type="protein sequence ID" value="SHG19399.1"/>
    <property type="molecule type" value="Genomic_DNA"/>
</dbReference>
<protein>
    <submittedName>
        <fullName evidence="1">Uncharacterized protein</fullName>
    </submittedName>
</protein>
<sequence length="53" mass="5863">MHKVTEFGRKYSFAKPSQILSVLSVILYKYNLNLQPSLTNSSSNGLSTSGNQI</sequence>
<dbReference type="STRING" id="1194090.SAMN05443144_12117"/>
<reference evidence="1 2" key="1">
    <citation type="submission" date="2016-11" db="EMBL/GenBank/DDBJ databases">
        <authorList>
            <person name="Jaros S."/>
            <person name="Januszkiewicz K."/>
            <person name="Wedrychowicz H."/>
        </authorList>
    </citation>
    <scope>NUCLEOTIDE SEQUENCE [LARGE SCALE GENOMIC DNA]</scope>
    <source>
        <strain evidence="1 2">DSM 21986</strain>
    </source>
</reference>
<keyword evidence="2" id="KW-1185">Reference proteome</keyword>
<proteinExistence type="predicted"/>
<evidence type="ECO:0000313" key="1">
    <source>
        <dbReference type="EMBL" id="SHG19399.1"/>
    </source>
</evidence>
<organism evidence="1 2">
    <name type="scientific">Fodinibius roseus</name>
    <dbReference type="NCBI Taxonomy" id="1194090"/>
    <lineage>
        <taxon>Bacteria</taxon>
        <taxon>Pseudomonadati</taxon>
        <taxon>Balneolota</taxon>
        <taxon>Balneolia</taxon>
        <taxon>Balneolales</taxon>
        <taxon>Balneolaceae</taxon>
        <taxon>Fodinibius</taxon>
    </lineage>
</organism>